<proteinExistence type="predicted"/>
<evidence type="ECO:0000313" key="3">
    <source>
        <dbReference type="Proteomes" id="UP000295560"/>
    </source>
</evidence>
<protein>
    <submittedName>
        <fullName evidence="2">Quinol monooxygenase YgiN</fullName>
    </submittedName>
</protein>
<evidence type="ECO:0000259" key="1">
    <source>
        <dbReference type="PROSITE" id="PS51725"/>
    </source>
</evidence>
<evidence type="ECO:0000313" key="2">
    <source>
        <dbReference type="EMBL" id="TCK27628.1"/>
    </source>
</evidence>
<dbReference type="EMBL" id="SMFZ01000001">
    <property type="protein sequence ID" value="TCK27628.1"/>
    <property type="molecule type" value="Genomic_DNA"/>
</dbReference>
<dbReference type="PANTHER" id="PTHR33336:SF15">
    <property type="entry name" value="ABM DOMAIN-CONTAINING PROTEIN"/>
    <property type="match status" value="1"/>
</dbReference>
<dbReference type="GO" id="GO:0004497">
    <property type="term" value="F:monooxygenase activity"/>
    <property type="evidence" value="ECO:0007669"/>
    <property type="project" value="UniProtKB-KW"/>
</dbReference>
<dbReference type="InterPro" id="IPR011008">
    <property type="entry name" value="Dimeric_a/b-barrel"/>
</dbReference>
<keyword evidence="2" id="KW-0503">Monooxygenase</keyword>
<keyword evidence="2" id="KW-0560">Oxidoreductase</keyword>
<keyword evidence="3" id="KW-1185">Reference proteome</keyword>
<accession>A0A4R1HYY6</accession>
<dbReference type="Gene3D" id="3.30.70.100">
    <property type="match status" value="1"/>
</dbReference>
<dbReference type="SUPFAM" id="SSF54909">
    <property type="entry name" value="Dimeric alpha+beta barrel"/>
    <property type="match status" value="1"/>
</dbReference>
<reference evidence="2 3" key="1">
    <citation type="submission" date="2019-03" db="EMBL/GenBank/DDBJ databases">
        <title>Sequencing the genomes of 1000 actinobacteria strains.</title>
        <authorList>
            <person name="Klenk H.-P."/>
        </authorList>
    </citation>
    <scope>NUCLEOTIDE SEQUENCE [LARGE SCALE GENOMIC DNA]</scope>
    <source>
        <strain evidence="2 3">DSM 44969</strain>
    </source>
</reference>
<dbReference type="Pfam" id="PF03992">
    <property type="entry name" value="ABM"/>
    <property type="match status" value="1"/>
</dbReference>
<dbReference type="PANTHER" id="PTHR33336">
    <property type="entry name" value="QUINOL MONOOXYGENASE YGIN-RELATED"/>
    <property type="match status" value="1"/>
</dbReference>
<feature type="domain" description="ABM" evidence="1">
    <location>
        <begin position="1"/>
        <end position="87"/>
    </location>
</feature>
<dbReference type="AlphaFoldDB" id="A0A4R1HYY6"/>
<name>A0A4R1HYY6_PSEEN</name>
<gene>
    <name evidence="2" type="ORF">EV378_3500</name>
</gene>
<dbReference type="Proteomes" id="UP000295560">
    <property type="component" value="Unassembled WGS sequence"/>
</dbReference>
<dbReference type="PROSITE" id="PS51725">
    <property type="entry name" value="ABM"/>
    <property type="match status" value="1"/>
</dbReference>
<organism evidence="2 3">
    <name type="scientific">Pseudonocardia endophytica</name>
    <dbReference type="NCBI Taxonomy" id="401976"/>
    <lineage>
        <taxon>Bacteria</taxon>
        <taxon>Bacillati</taxon>
        <taxon>Actinomycetota</taxon>
        <taxon>Actinomycetes</taxon>
        <taxon>Pseudonocardiales</taxon>
        <taxon>Pseudonocardiaceae</taxon>
        <taxon>Pseudonocardia</taxon>
    </lineage>
</organism>
<comment type="caution">
    <text evidence="2">The sequence shown here is derived from an EMBL/GenBank/DDBJ whole genome shotgun (WGS) entry which is preliminary data.</text>
</comment>
<dbReference type="InterPro" id="IPR050744">
    <property type="entry name" value="AI-2_Isomerase_LsrG"/>
</dbReference>
<dbReference type="InterPro" id="IPR007138">
    <property type="entry name" value="ABM_dom"/>
</dbReference>
<sequence>MVARYRTAPADADDVARLLVDYAPQVRDEPGCVSFVAARSPDDPASFVLLEHYRDQSAFDQHVNSEHYAAVARDKIRPLLTERAVEFYDTVE</sequence>